<dbReference type="GO" id="GO:0051537">
    <property type="term" value="F:2 iron, 2 sulfur cluster binding"/>
    <property type="evidence" value="ECO:0007669"/>
    <property type="project" value="UniProtKB-KW"/>
</dbReference>
<dbReference type="Gene3D" id="3.90.380.10">
    <property type="entry name" value="Naphthalene 1,2-dioxygenase Alpha Subunit, Chain A, domain 1"/>
    <property type="match status" value="2"/>
</dbReference>
<dbReference type="PROSITE" id="PS51296">
    <property type="entry name" value="RIESKE"/>
    <property type="match status" value="1"/>
</dbReference>
<evidence type="ECO:0000256" key="2">
    <source>
        <dbReference type="ARBA" id="ARBA00022714"/>
    </source>
</evidence>
<feature type="domain" description="Rieske" evidence="7">
    <location>
        <begin position="53"/>
        <end position="158"/>
    </location>
</feature>
<dbReference type="Pfam" id="PF00848">
    <property type="entry name" value="Ring_hydroxyl_A"/>
    <property type="match status" value="1"/>
</dbReference>
<dbReference type="CDD" id="cd03469">
    <property type="entry name" value="Rieske_RO_Alpha_N"/>
    <property type="match status" value="1"/>
</dbReference>
<keyword evidence="3" id="KW-0479">Metal-binding</keyword>
<evidence type="ECO:0000313" key="8">
    <source>
        <dbReference type="EMBL" id="RSM78012.1"/>
    </source>
</evidence>
<dbReference type="Pfam" id="PF00355">
    <property type="entry name" value="Rieske"/>
    <property type="match status" value="1"/>
</dbReference>
<gene>
    <name evidence="8" type="ORF">DMH04_34210</name>
</gene>
<accession>A0A428Z0S1</accession>
<dbReference type="GO" id="GO:0004497">
    <property type="term" value="F:monooxygenase activity"/>
    <property type="evidence" value="ECO:0007669"/>
    <property type="project" value="UniProtKB-ARBA"/>
</dbReference>
<keyword evidence="8" id="KW-0223">Dioxygenase</keyword>
<dbReference type="GO" id="GO:0016705">
    <property type="term" value="F:oxidoreductase activity, acting on paired donors, with incorporation or reduction of molecular oxygen"/>
    <property type="evidence" value="ECO:0007669"/>
    <property type="project" value="UniProtKB-ARBA"/>
</dbReference>
<organism evidence="8 9">
    <name type="scientific">Kibdelosporangium aridum</name>
    <dbReference type="NCBI Taxonomy" id="2030"/>
    <lineage>
        <taxon>Bacteria</taxon>
        <taxon>Bacillati</taxon>
        <taxon>Actinomycetota</taxon>
        <taxon>Actinomycetes</taxon>
        <taxon>Pseudonocardiales</taxon>
        <taxon>Pseudonocardiaceae</taxon>
        <taxon>Kibdelosporangium</taxon>
    </lineage>
</organism>
<dbReference type="SUPFAM" id="SSF50022">
    <property type="entry name" value="ISP domain"/>
    <property type="match status" value="1"/>
</dbReference>
<evidence type="ECO:0000256" key="4">
    <source>
        <dbReference type="ARBA" id="ARBA00023002"/>
    </source>
</evidence>
<evidence type="ECO:0000256" key="6">
    <source>
        <dbReference type="ARBA" id="ARBA00023014"/>
    </source>
</evidence>
<keyword evidence="2" id="KW-0001">2Fe-2S</keyword>
<dbReference type="SUPFAM" id="SSF55961">
    <property type="entry name" value="Bet v1-like"/>
    <property type="match status" value="1"/>
</dbReference>
<name>A0A428Z0S1_KIBAR</name>
<dbReference type="InterPro" id="IPR017941">
    <property type="entry name" value="Rieske_2Fe-2S"/>
</dbReference>
<reference evidence="8 9" key="1">
    <citation type="submission" date="2018-05" db="EMBL/GenBank/DDBJ databases">
        <title>Evolution of GPA BGCs.</title>
        <authorList>
            <person name="Waglechner N."/>
            <person name="Wright G.D."/>
        </authorList>
    </citation>
    <scope>NUCLEOTIDE SEQUENCE [LARGE SCALE GENOMIC DNA]</scope>
    <source>
        <strain evidence="8 9">A82846</strain>
    </source>
</reference>
<dbReference type="PANTHER" id="PTHR43756">
    <property type="entry name" value="CHOLINE MONOOXYGENASE, CHLOROPLASTIC"/>
    <property type="match status" value="1"/>
</dbReference>
<keyword evidence="4" id="KW-0560">Oxidoreductase</keyword>
<comment type="caution">
    <text evidence="8">The sequence shown here is derived from an EMBL/GenBank/DDBJ whole genome shotgun (WGS) entry which is preliminary data.</text>
</comment>
<evidence type="ECO:0000256" key="5">
    <source>
        <dbReference type="ARBA" id="ARBA00023004"/>
    </source>
</evidence>
<dbReference type="Proteomes" id="UP000287547">
    <property type="component" value="Unassembled WGS sequence"/>
</dbReference>
<protein>
    <submittedName>
        <fullName evidence="8">Aromatic ring-hydroxylating dioxygenase subunit alpha</fullName>
    </submittedName>
</protein>
<evidence type="ECO:0000259" key="7">
    <source>
        <dbReference type="PROSITE" id="PS51296"/>
    </source>
</evidence>
<dbReference type="InterPro" id="IPR001663">
    <property type="entry name" value="Rng_hydr_dOase-A"/>
</dbReference>
<sequence>MSSMFARQDHTDFDKYVLGLQEGVAAGEALPSDFYHDPYIYDIELARAFDGAWVPVCRVDELPRPQEYMPASAAGHELILTRGDDGALHVFFNSCSHRSMRLVDQPASGRRMVCPYHKWTFGLDGQLHGAPLVGRTIDRSRCGLGEVRHETWQGWLFINPAGNAAPLHEELSGLTQVLDGWGIEEMVSVGAVEFESEWNWKVMWENFNEFYHHLGTHSGTLEPLLPARTATALDNGGQPWSCASMACGDDYLYMQPFVDLTNAPSNDMHLFSVFPLLCAGVQPGSAFWLRIIPQTATKHRVSWEFLLPPSELDTPDFEARLDSTMQGLRQIHLEDMDACRLVQQGHSGRLTRRGQLTEFDKPVSQLHNWLLRTLAGST</sequence>
<proteinExistence type="predicted"/>
<evidence type="ECO:0000256" key="3">
    <source>
        <dbReference type="ARBA" id="ARBA00022723"/>
    </source>
</evidence>
<dbReference type="EMBL" id="QHKI01000038">
    <property type="protein sequence ID" value="RSM78012.1"/>
    <property type="molecule type" value="Genomic_DNA"/>
</dbReference>
<keyword evidence="6" id="KW-0411">Iron-sulfur</keyword>
<dbReference type="OrthoDB" id="5243643at2"/>
<dbReference type="PANTHER" id="PTHR43756:SF5">
    <property type="entry name" value="CHOLINE MONOOXYGENASE, CHLOROPLASTIC"/>
    <property type="match status" value="1"/>
</dbReference>
<dbReference type="GO" id="GO:0005506">
    <property type="term" value="F:iron ion binding"/>
    <property type="evidence" value="ECO:0007669"/>
    <property type="project" value="InterPro"/>
</dbReference>
<evidence type="ECO:0000256" key="1">
    <source>
        <dbReference type="ARBA" id="ARBA00001962"/>
    </source>
</evidence>
<comment type="cofactor">
    <cofactor evidence="1">
        <name>Fe cation</name>
        <dbReference type="ChEBI" id="CHEBI:24875"/>
    </cofactor>
</comment>
<dbReference type="AlphaFoldDB" id="A0A428Z0S1"/>
<dbReference type="InterPro" id="IPR036922">
    <property type="entry name" value="Rieske_2Fe-2S_sf"/>
</dbReference>
<dbReference type="GO" id="GO:0051213">
    <property type="term" value="F:dioxygenase activity"/>
    <property type="evidence" value="ECO:0007669"/>
    <property type="project" value="UniProtKB-KW"/>
</dbReference>
<evidence type="ECO:0000313" key="9">
    <source>
        <dbReference type="Proteomes" id="UP000287547"/>
    </source>
</evidence>
<dbReference type="PRINTS" id="PR00090">
    <property type="entry name" value="RNGDIOXGNASE"/>
</dbReference>
<dbReference type="InterPro" id="IPR015879">
    <property type="entry name" value="Ring_hydroxy_dOase_asu_C_dom"/>
</dbReference>
<dbReference type="Gene3D" id="2.102.10.10">
    <property type="entry name" value="Rieske [2Fe-2S] iron-sulphur domain"/>
    <property type="match status" value="1"/>
</dbReference>
<keyword evidence="5" id="KW-0408">Iron</keyword>